<dbReference type="AlphaFoldDB" id="A0A6C0AVF6"/>
<dbReference type="InterPro" id="IPR033469">
    <property type="entry name" value="CYTH-like_dom_sf"/>
</dbReference>
<evidence type="ECO:0000313" key="2">
    <source>
        <dbReference type="EMBL" id="QHS83917.1"/>
    </source>
</evidence>
<evidence type="ECO:0000259" key="1">
    <source>
        <dbReference type="Pfam" id="PF01928"/>
    </source>
</evidence>
<dbReference type="SUPFAM" id="SSF55154">
    <property type="entry name" value="CYTH-like phosphatases"/>
    <property type="match status" value="1"/>
</dbReference>
<dbReference type="Gene3D" id="2.40.320.10">
    <property type="entry name" value="Hypothetical Protein Pfu-838710-001"/>
    <property type="match status" value="1"/>
</dbReference>
<dbReference type="EMBL" id="MN738770">
    <property type="protein sequence ID" value="QHS83917.1"/>
    <property type="molecule type" value="Genomic_DNA"/>
</dbReference>
<name>A0A6C0AVF6_9ZZZZ</name>
<sequence>MAKEYEVKIINENINNLKNKIKKLGASLVHPKICMRRSIFYRQGNKKNGFVRVREESNKNVKITCKQFGKSKYATEHEVAVNTDYETTVEFLKQCGLIMKSQIETTREKWKHSKVNEIVFDTWPGIPEFMEVDCKSEQNLQYILQKLKIPQKNILYSGVDTLYKDYYGISKNQLNNKTPSLTYSNITKELKINKGSSMLKNIAKTYKNKKFCNKRTRKNKK</sequence>
<protein>
    <recommendedName>
        <fullName evidence="1">CYTH domain-containing protein</fullName>
    </recommendedName>
</protein>
<dbReference type="InterPro" id="IPR023577">
    <property type="entry name" value="CYTH_domain"/>
</dbReference>
<organism evidence="2">
    <name type="scientific">viral metagenome</name>
    <dbReference type="NCBI Taxonomy" id="1070528"/>
    <lineage>
        <taxon>unclassified sequences</taxon>
        <taxon>metagenomes</taxon>
        <taxon>organismal metagenomes</taxon>
    </lineage>
</organism>
<reference evidence="2" key="1">
    <citation type="journal article" date="2020" name="Nature">
        <title>Giant virus diversity and host interactions through global metagenomics.</title>
        <authorList>
            <person name="Schulz F."/>
            <person name="Roux S."/>
            <person name="Paez-Espino D."/>
            <person name="Jungbluth S."/>
            <person name="Walsh D.A."/>
            <person name="Denef V.J."/>
            <person name="McMahon K.D."/>
            <person name="Konstantinidis K.T."/>
            <person name="Eloe-Fadrosh E.A."/>
            <person name="Kyrpides N.C."/>
            <person name="Woyke T."/>
        </authorList>
    </citation>
    <scope>NUCLEOTIDE SEQUENCE</scope>
    <source>
        <strain evidence="2">GVMAG-S-ERX555965-48</strain>
    </source>
</reference>
<dbReference type="Pfam" id="PF01928">
    <property type="entry name" value="CYTH"/>
    <property type="match status" value="1"/>
</dbReference>
<proteinExistence type="predicted"/>
<feature type="domain" description="CYTH" evidence="1">
    <location>
        <begin position="3"/>
        <end position="139"/>
    </location>
</feature>
<accession>A0A6C0AVF6</accession>